<dbReference type="Proteomes" id="UP000676565">
    <property type="component" value="Unassembled WGS sequence"/>
</dbReference>
<organism evidence="2 3">
    <name type="scientific">Gemmata palustris</name>
    <dbReference type="NCBI Taxonomy" id="2822762"/>
    <lineage>
        <taxon>Bacteria</taxon>
        <taxon>Pseudomonadati</taxon>
        <taxon>Planctomycetota</taxon>
        <taxon>Planctomycetia</taxon>
        <taxon>Gemmatales</taxon>
        <taxon>Gemmataceae</taxon>
        <taxon>Gemmata</taxon>
    </lineage>
</organism>
<dbReference type="EMBL" id="JAGKQQ010000001">
    <property type="protein sequence ID" value="MBP3959847.1"/>
    <property type="molecule type" value="Genomic_DNA"/>
</dbReference>
<evidence type="ECO:0000313" key="2">
    <source>
        <dbReference type="EMBL" id="MBP3959847.1"/>
    </source>
</evidence>
<dbReference type="RefSeq" id="WP_210660678.1">
    <property type="nucleotide sequence ID" value="NZ_JAGKQQ010000001.1"/>
</dbReference>
<reference evidence="2 3" key="1">
    <citation type="submission" date="2021-04" db="EMBL/GenBank/DDBJ databases">
        <authorList>
            <person name="Ivanova A."/>
        </authorList>
    </citation>
    <scope>NUCLEOTIDE SEQUENCE [LARGE SCALE GENOMIC DNA]</scope>
    <source>
        <strain evidence="2 3">G18</strain>
    </source>
</reference>
<dbReference type="SUPFAM" id="SSF53300">
    <property type="entry name" value="vWA-like"/>
    <property type="match status" value="1"/>
</dbReference>
<feature type="compositionally biased region" description="Low complexity" evidence="1">
    <location>
        <begin position="151"/>
        <end position="163"/>
    </location>
</feature>
<protein>
    <recommendedName>
        <fullName evidence="4">VWA domain-containing protein</fullName>
    </recommendedName>
</protein>
<feature type="region of interest" description="Disordered" evidence="1">
    <location>
        <begin position="140"/>
        <end position="163"/>
    </location>
</feature>
<evidence type="ECO:0000313" key="3">
    <source>
        <dbReference type="Proteomes" id="UP000676565"/>
    </source>
</evidence>
<keyword evidence="3" id="KW-1185">Reference proteome</keyword>
<evidence type="ECO:0000256" key="1">
    <source>
        <dbReference type="SAM" id="MobiDB-lite"/>
    </source>
</evidence>
<accession>A0ABS5C2E5</accession>
<gene>
    <name evidence="2" type="ORF">J8F10_31755</name>
</gene>
<dbReference type="InterPro" id="IPR036465">
    <property type="entry name" value="vWFA_dom_sf"/>
</dbReference>
<evidence type="ECO:0008006" key="4">
    <source>
        <dbReference type="Google" id="ProtNLM"/>
    </source>
</evidence>
<sequence>MTLLKRLRVVPVLLGVTATLAALGSTVFGDLRTSRSGPAGVPGPGRPDGGRVTDELVATAFGRTPVLTYQPRDGELLFAWQVQPAVAPPAPRPRDVLVMVDTSASQAGRPLQQARQVVTALAAALGAGDRVSVWSLSTPGATRALTPGSCPRPRAAWPRPRGP</sequence>
<dbReference type="Gene3D" id="3.40.50.410">
    <property type="entry name" value="von Willebrand factor, type A domain"/>
    <property type="match status" value="1"/>
</dbReference>
<comment type="caution">
    <text evidence="2">The sequence shown here is derived from an EMBL/GenBank/DDBJ whole genome shotgun (WGS) entry which is preliminary data.</text>
</comment>
<proteinExistence type="predicted"/>
<name>A0ABS5C2E5_9BACT</name>